<dbReference type="InterPro" id="IPR052173">
    <property type="entry name" value="Beta-lactam_resp_regulator"/>
</dbReference>
<evidence type="ECO:0000256" key="1">
    <source>
        <dbReference type="SAM" id="Coils"/>
    </source>
</evidence>
<dbReference type="InterPro" id="IPR008756">
    <property type="entry name" value="Peptidase_M56"/>
</dbReference>
<evidence type="ECO:0000259" key="3">
    <source>
        <dbReference type="Pfam" id="PF05569"/>
    </source>
</evidence>
<dbReference type="EMBL" id="PVTR01000009">
    <property type="protein sequence ID" value="PRY86183.1"/>
    <property type="molecule type" value="Genomic_DNA"/>
</dbReference>
<keyword evidence="1" id="KW-0175">Coiled coil</keyword>
<organism evidence="4 5">
    <name type="scientific">Mongoliibacter ruber</name>
    <dbReference type="NCBI Taxonomy" id="1750599"/>
    <lineage>
        <taxon>Bacteria</taxon>
        <taxon>Pseudomonadati</taxon>
        <taxon>Bacteroidota</taxon>
        <taxon>Cytophagia</taxon>
        <taxon>Cytophagales</taxon>
        <taxon>Cyclobacteriaceae</taxon>
        <taxon>Mongoliibacter</taxon>
    </lineage>
</organism>
<dbReference type="AlphaFoldDB" id="A0A2T0WHJ7"/>
<dbReference type="Gene3D" id="3.30.2010.10">
    <property type="entry name" value="Metalloproteases ('zincins'), catalytic domain"/>
    <property type="match status" value="1"/>
</dbReference>
<name>A0A2T0WHJ7_9BACT</name>
<feature type="coiled-coil region" evidence="1">
    <location>
        <begin position="530"/>
        <end position="566"/>
    </location>
</feature>
<reference evidence="4 5" key="1">
    <citation type="submission" date="2018-03" db="EMBL/GenBank/DDBJ databases">
        <title>Genomic Encyclopedia of Archaeal and Bacterial Type Strains, Phase II (KMG-II): from individual species to whole genera.</title>
        <authorList>
            <person name="Goeker M."/>
        </authorList>
    </citation>
    <scope>NUCLEOTIDE SEQUENCE [LARGE SCALE GENOMIC DNA]</scope>
    <source>
        <strain evidence="4 5">DSM 27929</strain>
    </source>
</reference>
<keyword evidence="2" id="KW-0472">Membrane</keyword>
<gene>
    <name evidence="4" type="ORF">CLW00_10927</name>
</gene>
<dbReference type="PANTHER" id="PTHR34978:SF3">
    <property type="entry name" value="SLR0241 PROTEIN"/>
    <property type="match status" value="1"/>
</dbReference>
<dbReference type="PANTHER" id="PTHR34978">
    <property type="entry name" value="POSSIBLE SENSOR-TRANSDUCER PROTEIN BLAR"/>
    <property type="match status" value="1"/>
</dbReference>
<evidence type="ECO:0000256" key="2">
    <source>
        <dbReference type="SAM" id="Phobius"/>
    </source>
</evidence>
<dbReference type="OrthoDB" id="15218at2"/>
<feature type="domain" description="Peptidase M56" evidence="3">
    <location>
        <begin position="59"/>
        <end position="299"/>
    </location>
</feature>
<feature type="transmembrane region" description="Helical" evidence="2">
    <location>
        <begin position="50"/>
        <end position="70"/>
    </location>
</feature>
<proteinExistence type="predicted"/>
<keyword evidence="2" id="KW-0812">Transmembrane</keyword>
<dbReference type="Proteomes" id="UP000238157">
    <property type="component" value="Unassembled WGS sequence"/>
</dbReference>
<feature type="coiled-coil region" evidence="1">
    <location>
        <begin position="606"/>
        <end position="648"/>
    </location>
</feature>
<keyword evidence="5" id="KW-1185">Reference proteome</keyword>
<accession>A0A2T0WHJ7</accession>
<sequence>MEWLNQLFAENYLYALGWMLIHALWQIAGIGLLLWLMLKIFSSKSPGFKYRLSFAALLLIPLLGSGTFFFHLETTTQADTDISVTVVSEAMLGQQTQEFGSLQTPILSWRNEIEKHIPSLVNIWSIGVILFMIRLASSLADIRQLHQKKHFPLEEGIKQFGLEKCRQLGIRHAVQILQSTSLDMPITYGILKPVVLVPTSLLLHISPAQLEAIIAHELAHIKRYDYAFNLIQRITEVVYFFHPAFWWINSEIRKYREMACDEIAVSSGIAPTDLAYGLATVLNHAQKQIPEMAMAASKKSTPTLDRIKRIMGIKTDTTQPTTLTSITMILTLLIGATLMVSAEREPQSMEFDQEKAGIASQDLDLIPSDTTKNEKNIITEEGVIIRIDDNGNLAIIDTTKNKRSEKLHLDSLFAEKHQLSPEEWERIQKSFKKQEDWHIAFKDLDFEFKAFSNMPMLKLDEMPRIDFGTPPHIEIDPEVWEKIVPGPEFFENLPKFDWHSDSTQSRYRMPVFPFSMDSTKMDREQLEIFKRELKESTAAIRQEIQAQQMQRKAEQAERIFEMKEKQKEWSEAYKSQMQEWTEQNQPRIEEFKLKMQEWKEANEPQLEAFKKEMEAWQMEHQEELQVLKEQLKEMQLQLKENLNKMKEIED</sequence>
<dbReference type="CDD" id="cd07341">
    <property type="entry name" value="M56_BlaR1_MecR1_like"/>
    <property type="match status" value="1"/>
</dbReference>
<feature type="transmembrane region" description="Helical" evidence="2">
    <location>
        <begin position="12"/>
        <end position="38"/>
    </location>
</feature>
<dbReference type="RefSeq" id="WP_106134519.1">
    <property type="nucleotide sequence ID" value="NZ_PVTR01000009.1"/>
</dbReference>
<evidence type="ECO:0000313" key="4">
    <source>
        <dbReference type="EMBL" id="PRY86183.1"/>
    </source>
</evidence>
<keyword evidence="2" id="KW-1133">Transmembrane helix</keyword>
<evidence type="ECO:0000313" key="5">
    <source>
        <dbReference type="Proteomes" id="UP000238157"/>
    </source>
</evidence>
<protein>
    <submittedName>
        <fullName evidence="4">Beta-lactamase regulating signal transducer with metallopeptidase domain</fullName>
    </submittedName>
</protein>
<feature type="transmembrane region" description="Helical" evidence="2">
    <location>
        <begin position="121"/>
        <end position="140"/>
    </location>
</feature>
<dbReference type="Pfam" id="PF05569">
    <property type="entry name" value="Peptidase_M56"/>
    <property type="match status" value="1"/>
</dbReference>
<comment type="caution">
    <text evidence="4">The sequence shown here is derived from an EMBL/GenBank/DDBJ whole genome shotgun (WGS) entry which is preliminary data.</text>
</comment>